<dbReference type="PRINTS" id="PR00986">
    <property type="entry name" value="TRNASYNTHVAL"/>
</dbReference>
<keyword evidence="9 12" id="KW-0030">Aminoacyl-tRNA synthetase</keyword>
<name>W1U2X7_9FIRM</name>
<dbReference type="GO" id="GO:0005829">
    <property type="term" value="C:cytosol"/>
    <property type="evidence" value="ECO:0007669"/>
    <property type="project" value="TreeGrafter"/>
</dbReference>
<evidence type="ECO:0000256" key="9">
    <source>
        <dbReference type="ARBA" id="ARBA00023146"/>
    </source>
</evidence>
<dbReference type="Gene3D" id="3.90.740.10">
    <property type="entry name" value="Valyl/Leucyl/Isoleucyl-tRNA synthetase, editing domain"/>
    <property type="match status" value="1"/>
</dbReference>
<dbReference type="NCBIfam" id="NF004349">
    <property type="entry name" value="PRK05729.1"/>
    <property type="match status" value="1"/>
</dbReference>
<dbReference type="Gene3D" id="3.40.50.620">
    <property type="entry name" value="HUPs"/>
    <property type="match status" value="2"/>
</dbReference>
<evidence type="ECO:0000256" key="12">
    <source>
        <dbReference type="HAMAP-Rule" id="MF_02004"/>
    </source>
</evidence>
<feature type="binding site" evidence="12">
    <location>
        <position position="528"/>
    </location>
    <ligand>
        <name>ATP</name>
        <dbReference type="ChEBI" id="CHEBI:30616"/>
    </ligand>
</feature>
<evidence type="ECO:0000256" key="4">
    <source>
        <dbReference type="ARBA" id="ARBA00022598"/>
    </source>
</evidence>
<reference evidence="16 17" key="1">
    <citation type="submission" date="2013-12" db="EMBL/GenBank/DDBJ databases">
        <title>A Varibaculum cambriense genome reconstructed from a premature infant gut community with otherwise low bacterial novelty that shifts toward anaerobic metabolism during the third week of life.</title>
        <authorList>
            <person name="Brown C.T."/>
            <person name="Sharon I."/>
            <person name="Thomas B.C."/>
            <person name="Castelle C.J."/>
            <person name="Morowitz M.J."/>
            <person name="Banfield J.F."/>
        </authorList>
    </citation>
    <scope>NUCLEOTIDE SEQUENCE [LARGE SCALE GENOMIC DNA]</scope>
    <source>
        <strain evidence="17">DORA_17_25</strain>
    </source>
</reference>
<evidence type="ECO:0000256" key="6">
    <source>
        <dbReference type="ARBA" id="ARBA00022840"/>
    </source>
</evidence>
<evidence type="ECO:0000256" key="3">
    <source>
        <dbReference type="ARBA" id="ARBA00022490"/>
    </source>
</evidence>
<feature type="short sequence motif" description="'HIGH' region" evidence="12">
    <location>
        <begin position="47"/>
        <end position="57"/>
    </location>
</feature>
<evidence type="ECO:0000313" key="16">
    <source>
        <dbReference type="EMBL" id="ETI85963.1"/>
    </source>
</evidence>
<dbReference type="SUPFAM" id="SSF52374">
    <property type="entry name" value="Nucleotidylyl transferase"/>
    <property type="match status" value="1"/>
</dbReference>
<dbReference type="InterPro" id="IPR014729">
    <property type="entry name" value="Rossmann-like_a/b/a_fold"/>
</dbReference>
<feature type="domain" description="Valyl-tRNA synthetase tRNA-binding arm" evidence="15">
    <location>
        <begin position="816"/>
        <end position="878"/>
    </location>
</feature>
<organism evidence="16 17">
    <name type="scientific">Negativicoccus succinicivorans DORA_17_25</name>
    <dbReference type="NCBI Taxonomy" id="1403945"/>
    <lineage>
        <taxon>Bacteria</taxon>
        <taxon>Bacillati</taxon>
        <taxon>Bacillota</taxon>
        <taxon>Negativicutes</taxon>
        <taxon>Veillonellales</taxon>
        <taxon>Veillonellaceae</taxon>
        <taxon>Negativicoccus</taxon>
    </lineage>
</organism>
<dbReference type="GO" id="GO:0002161">
    <property type="term" value="F:aminoacyl-tRNA deacylase activity"/>
    <property type="evidence" value="ECO:0007669"/>
    <property type="project" value="InterPro"/>
</dbReference>
<dbReference type="RefSeq" id="WP_024049035.1">
    <property type="nucleotide sequence ID" value="NZ_AZMC01000338.1"/>
</dbReference>
<dbReference type="InterPro" id="IPR010978">
    <property type="entry name" value="tRNA-bd_arm"/>
</dbReference>
<keyword evidence="7 12" id="KW-0648">Protein biosynthesis</keyword>
<comment type="function">
    <text evidence="12">Catalyzes the attachment of valine to tRNA(Val). As ValRS can inadvertently accommodate and process structurally similar amino acids such as threonine, to avoid such errors, it has a 'posttransfer' editing activity that hydrolyzes mischarged Thr-tRNA(Val) in a tRNA-dependent manner.</text>
</comment>
<dbReference type="CDD" id="cd07962">
    <property type="entry name" value="Anticodon_Ia_Val"/>
    <property type="match status" value="1"/>
</dbReference>
<dbReference type="SUPFAM" id="SSF47323">
    <property type="entry name" value="Anticodon-binding domain of a subclass of class I aminoacyl-tRNA synthetases"/>
    <property type="match status" value="1"/>
</dbReference>
<dbReference type="AlphaFoldDB" id="W1U2X7"/>
<evidence type="ECO:0000259" key="14">
    <source>
        <dbReference type="Pfam" id="PF08264"/>
    </source>
</evidence>
<dbReference type="NCBIfam" id="TIGR00422">
    <property type="entry name" value="valS"/>
    <property type="match status" value="1"/>
</dbReference>
<dbReference type="InterPro" id="IPR013155">
    <property type="entry name" value="M/V/L/I-tRNA-synth_anticd-bd"/>
</dbReference>
<accession>W1U2X7</accession>
<comment type="caution">
    <text evidence="16">The sequence shown here is derived from an EMBL/GenBank/DDBJ whole genome shotgun (WGS) entry which is preliminary data.</text>
</comment>
<dbReference type="FunFam" id="1.10.730.10:FF:000014">
    <property type="entry name" value="Valine--tRNA ligase"/>
    <property type="match status" value="1"/>
</dbReference>
<dbReference type="SUPFAM" id="SSF50677">
    <property type="entry name" value="ValRS/IleRS/LeuRS editing domain"/>
    <property type="match status" value="1"/>
</dbReference>
<evidence type="ECO:0000259" key="15">
    <source>
        <dbReference type="Pfam" id="PF10458"/>
    </source>
</evidence>
<dbReference type="PANTHER" id="PTHR11946">
    <property type="entry name" value="VALYL-TRNA SYNTHETASES"/>
    <property type="match status" value="1"/>
</dbReference>
<keyword evidence="3 12" id="KW-0963">Cytoplasm</keyword>
<evidence type="ECO:0000256" key="7">
    <source>
        <dbReference type="ARBA" id="ARBA00022917"/>
    </source>
</evidence>
<protein>
    <recommendedName>
        <fullName evidence="12">Valine--tRNA ligase</fullName>
        <ecNumber evidence="12">6.1.1.9</ecNumber>
    </recommendedName>
    <alternativeName>
        <fullName evidence="12">Valyl-tRNA synthetase</fullName>
        <shortName evidence="12">ValRS</shortName>
    </alternativeName>
</protein>
<feature type="domain" description="Aminoacyl-tRNA synthetase class Ia" evidence="13">
    <location>
        <begin position="18"/>
        <end position="563"/>
    </location>
</feature>
<dbReference type="EC" id="6.1.1.9" evidence="12"/>
<dbReference type="Gene3D" id="1.10.287.380">
    <property type="entry name" value="Valyl-tRNA synthetase, C-terminal domain"/>
    <property type="match status" value="1"/>
</dbReference>
<dbReference type="Pfam" id="PF10458">
    <property type="entry name" value="Val_tRNA-synt_C"/>
    <property type="match status" value="1"/>
</dbReference>
<dbReference type="PROSITE" id="PS00178">
    <property type="entry name" value="AA_TRNA_LIGASE_I"/>
    <property type="match status" value="1"/>
</dbReference>
<dbReference type="Gene3D" id="1.10.730.10">
    <property type="entry name" value="Isoleucyl-tRNA Synthetase, Domain 1"/>
    <property type="match status" value="1"/>
</dbReference>
<comment type="domain">
    <text evidence="12">ValRS has two distinct active sites: one for aminoacylation and one for editing. The misactivated threonine is translocated from the active site to the editing site.</text>
</comment>
<dbReference type="PATRIC" id="fig|1403945.3.peg.1170"/>
<evidence type="ECO:0000256" key="11">
    <source>
        <dbReference type="ARBA" id="ARBA00060830"/>
    </source>
</evidence>
<gene>
    <name evidence="12" type="primary">valS</name>
    <name evidence="16" type="ORF">Q612_NSC00338G0092</name>
</gene>
<feature type="domain" description="Methionyl/Valyl/Leucyl/Isoleucyl-tRNA synthetase anticodon-binding" evidence="14">
    <location>
        <begin position="608"/>
        <end position="754"/>
    </location>
</feature>
<comment type="subunit">
    <text evidence="2 12">Monomer.</text>
</comment>
<dbReference type="PANTHER" id="PTHR11946:SF93">
    <property type="entry name" value="VALINE--TRNA LIGASE, CHLOROPLASTIC_MITOCHONDRIAL 2"/>
    <property type="match status" value="1"/>
</dbReference>
<sequence length="888" mass="101379">MGKYKNLTSYNPAEIEQKWYQFWEENGVFHEEPKPGEKAYSIVLPPPNVTGQLHMGHALDDTLQDVLIRFKRMQGYNTLWLPGKDHAGIATQIKVEEELAKEGLTRDDLGREAFVERVWEWKEKFGDRIGQQIRRLGASCDWSRERFTLDEGCSKAVREVFVSLYEKGLIYRGFRITNWCPRCMTALSDIEVEYEDEAGKLYYVNYPLVDGDGYIQIATTRPETMLGDTGIAVHPEDERYAKYIGKKVIVPLADREIEVVADSYVEPEFGTGAVKITPAHDPNDFEMGERHQLESIVIMNPNGTLNENAGAFNGMERYAARKTVVEALRKKGLLVKIEDADHAVGHCSRCHTTIEPLATRQWFVKMEPLTKPALQAVEEKRTEFVPPRFTQTYTHWLENIRDWCISRQLWWGHQIPAWYCNECGETIVSREDITTCPHCGGGVTQDPDVLDTWFSSALWPFSTMGWPDQTPELKQWYPTNTLVTGYDIIFFWVARMMFTGLEFMEEAPFKHVFIHGLVRDSQGRKMSKSLGNGIDPLEVINEYGADALRFTLMTGNTPGNDMRFYMERVEANRNFANKIWNAAKFVLMNLEGYEEKHAFSPEELTLADRWILERLAQTEESVTANLEKFELGEAAGSVYEFIWNIFCDWYIEAVKPRLYADDNASDRAVAQSVLVYVLTRALALLHPFMPFVTEHIWQHLPHEGLTLAKASWPTPDPALRFADAAEQMDRLMDAIKAVRNLRAEADIAPSQKVPLLLRVKRDDLTAVVEDHPLYFEKLANTSAVNLLANDAPAPENALTAITDGLEIYVKLADVIDVEKENVRIQAEEDKLHQEVARLEKKLGNESFVTKAPAAVVAKEREKLANYNEKLATLMERRAFLATLAKEKA</sequence>
<dbReference type="InterPro" id="IPR009008">
    <property type="entry name" value="Val/Leu/Ile-tRNA-synth_edit"/>
</dbReference>
<evidence type="ECO:0000259" key="13">
    <source>
        <dbReference type="Pfam" id="PF00133"/>
    </source>
</evidence>
<evidence type="ECO:0000256" key="1">
    <source>
        <dbReference type="ARBA" id="ARBA00004496"/>
    </source>
</evidence>
<dbReference type="Proteomes" id="UP000018840">
    <property type="component" value="Unassembled WGS sequence"/>
</dbReference>
<comment type="subcellular location">
    <subcellularLocation>
        <location evidence="1 12">Cytoplasm</location>
    </subcellularLocation>
</comment>
<dbReference type="FunFam" id="1.10.287.380:FF:000001">
    <property type="entry name" value="Valine--tRNA ligase"/>
    <property type="match status" value="1"/>
</dbReference>
<dbReference type="GO" id="GO:0004832">
    <property type="term" value="F:valine-tRNA ligase activity"/>
    <property type="evidence" value="ECO:0007669"/>
    <property type="project" value="UniProtKB-UniRule"/>
</dbReference>
<dbReference type="EMBL" id="AZMC01000338">
    <property type="protein sequence ID" value="ETI85963.1"/>
    <property type="molecule type" value="Genomic_DNA"/>
</dbReference>
<dbReference type="Pfam" id="PF00133">
    <property type="entry name" value="tRNA-synt_1"/>
    <property type="match status" value="1"/>
</dbReference>
<dbReference type="CDD" id="cd00817">
    <property type="entry name" value="ValRS_core"/>
    <property type="match status" value="1"/>
</dbReference>
<keyword evidence="4 12" id="KW-0436">Ligase</keyword>
<dbReference type="SUPFAM" id="SSF46589">
    <property type="entry name" value="tRNA-binding arm"/>
    <property type="match status" value="1"/>
</dbReference>
<keyword evidence="6 12" id="KW-0067">ATP-binding</keyword>
<dbReference type="FunFam" id="3.40.50.620:FF:000032">
    <property type="entry name" value="Valine--tRNA ligase"/>
    <property type="match status" value="1"/>
</dbReference>
<comment type="catalytic activity">
    <reaction evidence="10 12">
        <text>tRNA(Val) + L-valine + ATP = L-valyl-tRNA(Val) + AMP + diphosphate</text>
        <dbReference type="Rhea" id="RHEA:10704"/>
        <dbReference type="Rhea" id="RHEA-COMP:9672"/>
        <dbReference type="Rhea" id="RHEA-COMP:9708"/>
        <dbReference type="ChEBI" id="CHEBI:30616"/>
        <dbReference type="ChEBI" id="CHEBI:33019"/>
        <dbReference type="ChEBI" id="CHEBI:57762"/>
        <dbReference type="ChEBI" id="CHEBI:78442"/>
        <dbReference type="ChEBI" id="CHEBI:78537"/>
        <dbReference type="ChEBI" id="CHEBI:456215"/>
        <dbReference type="EC" id="6.1.1.9"/>
    </reaction>
</comment>
<comment type="similarity">
    <text evidence="11 12">Belongs to the class-I aminoacyl-tRNA synthetase family. ValS type 1 subfamily.</text>
</comment>
<evidence type="ECO:0000256" key="10">
    <source>
        <dbReference type="ARBA" id="ARBA00047552"/>
    </source>
</evidence>
<keyword evidence="5 12" id="KW-0547">Nucleotide-binding</keyword>
<dbReference type="InterPro" id="IPR001412">
    <property type="entry name" value="aa-tRNA-synth_I_CS"/>
</dbReference>
<dbReference type="GO" id="GO:0006438">
    <property type="term" value="P:valyl-tRNA aminoacylation"/>
    <property type="evidence" value="ECO:0007669"/>
    <property type="project" value="UniProtKB-UniRule"/>
</dbReference>
<evidence type="ECO:0000256" key="2">
    <source>
        <dbReference type="ARBA" id="ARBA00011245"/>
    </source>
</evidence>
<dbReference type="InterPro" id="IPR037118">
    <property type="entry name" value="Val-tRNA_synth_C_sf"/>
</dbReference>
<dbReference type="GO" id="GO:0005524">
    <property type="term" value="F:ATP binding"/>
    <property type="evidence" value="ECO:0007669"/>
    <property type="project" value="UniProtKB-UniRule"/>
</dbReference>
<feature type="coiled-coil region" evidence="12">
    <location>
        <begin position="821"/>
        <end position="876"/>
    </location>
</feature>
<dbReference type="FunFam" id="3.90.740.10:FF:000005">
    <property type="entry name" value="Valine--tRNA ligase, mitochondrial"/>
    <property type="match status" value="1"/>
</dbReference>
<evidence type="ECO:0000256" key="8">
    <source>
        <dbReference type="ARBA" id="ARBA00023054"/>
    </source>
</evidence>
<evidence type="ECO:0000256" key="5">
    <source>
        <dbReference type="ARBA" id="ARBA00022741"/>
    </source>
</evidence>
<dbReference type="Pfam" id="PF08264">
    <property type="entry name" value="Anticodon_1"/>
    <property type="match status" value="1"/>
</dbReference>
<dbReference type="HAMAP" id="MF_02004">
    <property type="entry name" value="Val_tRNA_synth_type1"/>
    <property type="match status" value="1"/>
</dbReference>
<evidence type="ECO:0000313" key="17">
    <source>
        <dbReference type="Proteomes" id="UP000018840"/>
    </source>
</evidence>
<dbReference type="InterPro" id="IPR002303">
    <property type="entry name" value="Valyl-tRNA_ligase"/>
</dbReference>
<dbReference type="FunFam" id="3.40.50.620:FF:000098">
    <property type="entry name" value="Valine--tRNA ligase"/>
    <property type="match status" value="1"/>
</dbReference>
<keyword evidence="8 12" id="KW-0175">Coiled coil</keyword>
<feature type="short sequence motif" description="'KMSKS' region" evidence="12">
    <location>
        <begin position="525"/>
        <end position="529"/>
    </location>
</feature>
<dbReference type="InterPro" id="IPR002300">
    <property type="entry name" value="aa-tRNA-synth_Ia"/>
</dbReference>
<dbReference type="InterPro" id="IPR019499">
    <property type="entry name" value="Val-tRNA_synth_tRNA-bd"/>
</dbReference>
<dbReference type="InterPro" id="IPR009080">
    <property type="entry name" value="tRNAsynth_Ia_anticodon-bd"/>
</dbReference>
<proteinExistence type="inferred from homology"/>
<dbReference type="InterPro" id="IPR033705">
    <property type="entry name" value="Anticodon_Ia_Val"/>
</dbReference>
<comment type="domain">
    <text evidence="12">The C-terminal coiled-coil domain is crucial for aminoacylation activity.</text>
</comment>